<evidence type="ECO:0000313" key="2">
    <source>
        <dbReference type="EMBL" id="RJX43111.1"/>
    </source>
</evidence>
<dbReference type="RefSeq" id="WP_120102756.1">
    <property type="nucleotide sequence ID" value="NZ_QKNY01000010.1"/>
</dbReference>
<keyword evidence="3" id="KW-1185">Reference proteome</keyword>
<evidence type="ECO:0000256" key="1">
    <source>
        <dbReference type="SAM" id="MobiDB-lite"/>
    </source>
</evidence>
<comment type="caution">
    <text evidence="2">The sequence shown here is derived from an EMBL/GenBank/DDBJ whole genome shotgun (WGS) entry which is preliminary data.</text>
</comment>
<dbReference type="Proteomes" id="UP000276588">
    <property type="component" value="Unassembled WGS sequence"/>
</dbReference>
<sequence length="93" mass="9610">MATNLTSERRETTTAFTANQPAAAPPAKPDEITVADTGAGLLVFVEADLPGKELAGFADVSDWGAIRDALRARGLGVGATTNLPVFDIDELPA</sequence>
<organism evidence="2 3">
    <name type="scientific">Halonotius aquaticus</name>
    <dbReference type="NCBI Taxonomy" id="2216978"/>
    <lineage>
        <taxon>Archaea</taxon>
        <taxon>Methanobacteriati</taxon>
        <taxon>Methanobacteriota</taxon>
        <taxon>Stenosarchaea group</taxon>
        <taxon>Halobacteria</taxon>
        <taxon>Halobacteriales</taxon>
        <taxon>Haloferacaceae</taxon>
        <taxon>Halonotius</taxon>
    </lineage>
</organism>
<feature type="region of interest" description="Disordered" evidence="1">
    <location>
        <begin position="1"/>
        <end position="30"/>
    </location>
</feature>
<protein>
    <submittedName>
        <fullName evidence="2">Uncharacterized protein</fullName>
    </submittedName>
</protein>
<evidence type="ECO:0000313" key="3">
    <source>
        <dbReference type="Proteomes" id="UP000276588"/>
    </source>
</evidence>
<dbReference type="AlphaFoldDB" id="A0A3A6Q1S4"/>
<reference evidence="2 3" key="1">
    <citation type="submission" date="2018-06" db="EMBL/GenBank/DDBJ databases">
        <title>Halonotius sp. F13-13 a new haloarchaeeon isolated from a solar saltern from Isla Cristina, Huelva, Spain.</title>
        <authorList>
            <person name="Duran-Viseras A."/>
            <person name="Sanchez-Porro C."/>
            <person name="Ventosa A."/>
        </authorList>
    </citation>
    <scope>NUCLEOTIDE SEQUENCE [LARGE SCALE GENOMIC DNA]</scope>
    <source>
        <strain evidence="2 3">F13-13</strain>
    </source>
</reference>
<feature type="compositionally biased region" description="Low complexity" evidence="1">
    <location>
        <begin position="13"/>
        <end position="22"/>
    </location>
</feature>
<gene>
    <name evidence="2" type="ORF">DM826_07335</name>
</gene>
<dbReference type="EMBL" id="QKNY01000010">
    <property type="protein sequence ID" value="RJX43111.1"/>
    <property type="molecule type" value="Genomic_DNA"/>
</dbReference>
<accession>A0A3A6Q1S4</accession>
<name>A0A3A6Q1S4_9EURY</name>
<proteinExistence type="predicted"/>